<feature type="compositionally biased region" description="Polar residues" evidence="1">
    <location>
        <begin position="169"/>
        <end position="191"/>
    </location>
</feature>
<accession>A0ABD1MB13</accession>
<dbReference type="PANTHER" id="PTHR33697">
    <property type="entry name" value="T17B22.17 PROTEIN-RELATED"/>
    <property type="match status" value="1"/>
</dbReference>
<dbReference type="CDD" id="cd05162">
    <property type="entry name" value="PWWP"/>
    <property type="match status" value="1"/>
</dbReference>
<dbReference type="InterPro" id="IPR044679">
    <property type="entry name" value="PWWP2-like"/>
</dbReference>
<name>A0ABD1MB13_9FABA</name>
<evidence type="ECO:0000256" key="1">
    <source>
        <dbReference type="SAM" id="MobiDB-lite"/>
    </source>
</evidence>
<organism evidence="3 4">
    <name type="scientific">Flemingia macrophylla</name>
    <dbReference type="NCBI Taxonomy" id="520843"/>
    <lineage>
        <taxon>Eukaryota</taxon>
        <taxon>Viridiplantae</taxon>
        <taxon>Streptophyta</taxon>
        <taxon>Embryophyta</taxon>
        <taxon>Tracheophyta</taxon>
        <taxon>Spermatophyta</taxon>
        <taxon>Magnoliopsida</taxon>
        <taxon>eudicotyledons</taxon>
        <taxon>Gunneridae</taxon>
        <taxon>Pentapetalae</taxon>
        <taxon>rosids</taxon>
        <taxon>fabids</taxon>
        <taxon>Fabales</taxon>
        <taxon>Fabaceae</taxon>
        <taxon>Papilionoideae</taxon>
        <taxon>50 kb inversion clade</taxon>
        <taxon>NPAAA clade</taxon>
        <taxon>indigoferoid/millettioid clade</taxon>
        <taxon>Phaseoleae</taxon>
        <taxon>Flemingia</taxon>
    </lineage>
</organism>
<dbReference type="AlphaFoldDB" id="A0ABD1MB13"/>
<feature type="region of interest" description="Disordered" evidence="1">
    <location>
        <begin position="135"/>
        <end position="217"/>
    </location>
</feature>
<dbReference type="EMBL" id="JBGMDY010000006">
    <property type="protein sequence ID" value="KAL2332300.1"/>
    <property type="molecule type" value="Genomic_DNA"/>
</dbReference>
<feature type="region of interest" description="Disordered" evidence="1">
    <location>
        <begin position="679"/>
        <end position="699"/>
    </location>
</feature>
<dbReference type="Gene3D" id="2.30.30.140">
    <property type="match status" value="1"/>
</dbReference>
<dbReference type="InterPro" id="IPR000313">
    <property type="entry name" value="PWWP_dom"/>
</dbReference>
<keyword evidence="4" id="KW-1185">Reference proteome</keyword>
<evidence type="ECO:0000259" key="2">
    <source>
        <dbReference type="PROSITE" id="PS50812"/>
    </source>
</evidence>
<evidence type="ECO:0000313" key="4">
    <source>
        <dbReference type="Proteomes" id="UP001603857"/>
    </source>
</evidence>
<comment type="caution">
    <text evidence="3">The sequence shown here is derived from an EMBL/GenBank/DDBJ whole genome shotgun (WGS) entry which is preliminary data.</text>
</comment>
<evidence type="ECO:0000313" key="3">
    <source>
        <dbReference type="EMBL" id="KAL2332300.1"/>
    </source>
</evidence>
<protein>
    <recommendedName>
        <fullName evidence="2">PWWP domain-containing protein</fullName>
    </recommendedName>
</protein>
<feature type="domain" description="PWWP" evidence="2">
    <location>
        <begin position="10"/>
        <end position="65"/>
    </location>
</feature>
<proteinExistence type="predicted"/>
<dbReference type="Pfam" id="PF00855">
    <property type="entry name" value="PWWP"/>
    <property type="match status" value="1"/>
</dbReference>
<feature type="compositionally biased region" description="Polar residues" evidence="1">
    <location>
        <begin position="453"/>
        <end position="467"/>
    </location>
</feature>
<dbReference type="SUPFAM" id="SSF63748">
    <property type="entry name" value="Tudor/PWWP/MBT"/>
    <property type="match status" value="1"/>
</dbReference>
<feature type="compositionally biased region" description="Basic residues" evidence="1">
    <location>
        <begin position="479"/>
        <end position="489"/>
    </location>
</feature>
<feature type="compositionally biased region" description="Basic and acidic residues" evidence="1">
    <location>
        <begin position="490"/>
        <end position="500"/>
    </location>
</feature>
<dbReference type="Proteomes" id="UP001603857">
    <property type="component" value="Unassembled WGS sequence"/>
</dbReference>
<dbReference type="PANTHER" id="PTHR33697:SF1">
    <property type="entry name" value="TUDOR_PWWP_MBT SUPERFAMILY PROTEIN"/>
    <property type="match status" value="1"/>
</dbReference>
<feature type="compositionally biased region" description="Acidic residues" evidence="1">
    <location>
        <begin position="148"/>
        <end position="164"/>
    </location>
</feature>
<feature type="region of interest" description="Disordered" evidence="1">
    <location>
        <begin position="453"/>
        <end position="504"/>
    </location>
</feature>
<dbReference type="PROSITE" id="PS50812">
    <property type="entry name" value="PWWP"/>
    <property type="match status" value="1"/>
</dbReference>
<sequence>MGENGIDASEGGLVWVRRRNGSWWPGRIMGLHELSQTCLVSPRSGTPVKLLGREDASVDWYNLEKSKRVKAFRCGEYDECIEKAKASAANSNKKAVKYARREDAILHALELESARLGGNEPVNFCSGSGGLAGGSPAISHSGGGGGDGDGDEDVTDDDLSDSEDNSNSAPELSQSGLSFEEPSQNGSSKMHSMQRRRRRRTPNDSEDEGTEGVKRMRGLEDLGIGAVSKRKVLGAGRPEIAQQNGALPNNSNTWNCLTNGTSVVGGKGHSSTVKRKRSQVTNAHELLRRKNRRRQLTKVLQSTAIVSAPRICDQLPSSSSSPLCGVTDSKASGLDSNEPKQGFSLEIHNSDSTERACENGTSLNISDHGCEASQINDAVKENETSDIIKNDSSDKLFDVSFARVPEDEKHAAGLSAVPASCSSGKPQIDAVEQKSCHVSQSEVMSLRNDSQNIGYRSSAAGHNSVDQSTEKDSSEWQSKGKRNSRHLSKNRKEISRKPMDMDDESSAYLARIEKSDGLSQGAEQKVDQNIIGAPSQGRCKPVAEGQLEEFQDLSKHIRGATEVKVLSDGSVTPQRSLPYRQSRFTINSRYQMVDFPGRSYCSNGSLHDVKLEVKSSYRPQHVPLVSLVSKLYGKAFIGHPLTVEVLDDGYCDSVLSSTGLDMEGGDTCVLKQNSVTGRKRTKKLSHFSRSKSSKKKKSGLLNKKIRKLSSLTGHRQSEDKRKSVINKLKGPIIACIPLKVVFSRISEAVSGQARPTNLPSTASNP</sequence>
<reference evidence="3 4" key="1">
    <citation type="submission" date="2024-08" db="EMBL/GenBank/DDBJ databases">
        <title>Insights into the chromosomal genome structure of Flemingia macrophylla.</title>
        <authorList>
            <person name="Ding Y."/>
            <person name="Zhao Y."/>
            <person name="Bi W."/>
            <person name="Wu M."/>
            <person name="Zhao G."/>
            <person name="Gong Y."/>
            <person name="Li W."/>
            <person name="Zhang P."/>
        </authorList>
    </citation>
    <scope>NUCLEOTIDE SEQUENCE [LARGE SCALE GENOMIC DNA]</scope>
    <source>
        <strain evidence="3">DYQJB</strain>
        <tissue evidence="3">Leaf</tissue>
    </source>
</reference>
<gene>
    <name evidence="3" type="ORF">Fmac_019881</name>
</gene>